<proteinExistence type="predicted"/>
<dbReference type="Gene3D" id="1.10.287.470">
    <property type="entry name" value="Helix hairpin bin"/>
    <property type="match status" value="1"/>
</dbReference>
<sequence length="185" mass="21133">MYLKTLDDFYRIIISKPYYYRMPCLEGDYIRILFHRLNHPVLPFLLLALLLGSCSSPEDNAQPVKKKEFALPVQVGKVVTMDVADEVRAVGNIQAEQRGLINSEVRGKITRIAVEEGMKVKAGELLAQIDPREFELIHERLRADLSSLQKEYQKAQGGLRQEDKQRLEARMHANESALNLANIEL</sequence>
<dbReference type="AlphaFoldDB" id="A0A383BE94"/>
<feature type="coiled-coil region" evidence="1">
    <location>
        <begin position="138"/>
        <end position="165"/>
    </location>
</feature>
<protein>
    <recommendedName>
        <fullName evidence="2">Multidrug resistance protein MdtA-like barrel-sandwich hybrid domain-containing protein</fullName>
    </recommendedName>
</protein>
<name>A0A383BE94_9ZZZZ</name>
<dbReference type="SUPFAM" id="SSF111369">
    <property type="entry name" value="HlyD-like secretion proteins"/>
    <property type="match status" value="1"/>
</dbReference>
<feature type="domain" description="Multidrug resistance protein MdtA-like barrel-sandwich hybrid" evidence="2">
    <location>
        <begin position="101"/>
        <end position="136"/>
    </location>
</feature>
<feature type="non-terminal residue" evidence="3">
    <location>
        <position position="185"/>
    </location>
</feature>
<evidence type="ECO:0000259" key="2">
    <source>
        <dbReference type="Pfam" id="PF25917"/>
    </source>
</evidence>
<reference evidence="3" key="1">
    <citation type="submission" date="2018-05" db="EMBL/GenBank/DDBJ databases">
        <authorList>
            <person name="Lanie J.A."/>
            <person name="Ng W.-L."/>
            <person name="Kazmierczak K.M."/>
            <person name="Andrzejewski T.M."/>
            <person name="Davidsen T.M."/>
            <person name="Wayne K.J."/>
            <person name="Tettelin H."/>
            <person name="Glass J.I."/>
            <person name="Rusch D."/>
            <person name="Podicherti R."/>
            <person name="Tsui H.-C.T."/>
            <person name="Winkler M.E."/>
        </authorList>
    </citation>
    <scope>NUCLEOTIDE SEQUENCE</scope>
</reference>
<evidence type="ECO:0000313" key="3">
    <source>
        <dbReference type="EMBL" id="SVE18496.1"/>
    </source>
</evidence>
<evidence type="ECO:0000256" key="1">
    <source>
        <dbReference type="SAM" id="Coils"/>
    </source>
</evidence>
<dbReference type="PANTHER" id="PTHR30469">
    <property type="entry name" value="MULTIDRUG RESISTANCE PROTEIN MDTA"/>
    <property type="match status" value="1"/>
</dbReference>
<dbReference type="EMBL" id="UINC01199867">
    <property type="protein sequence ID" value="SVE18496.1"/>
    <property type="molecule type" value="Genomic_DNA"/>
</dbReference>
<dbReference type="Pfam" id="PF25917">
    <property type="entry name" value="BSH_RND"/>
    <property type="match status" value="1"/>
</dbReference>
<accession>A0A383BE94</accession>
<keyword evidence="1" id="KW-0175">Coiled coil</keyword>
<dbReference type="GO" id="GO:0015562">
    <property type="term" value="F:efflux transmembrane transporter activity"/>
    <property type="evidence" value="ECO:0007669"/>
    <property type="project" value="TreeGrafter"/>
</dbReference>
<dbReference type="Gene3D" id="2.40.50.100">
    <property type="match status" value="1"/>
</dbReference>
<organism evidence="3">
    <name type="scientific">marine metagenome</name>
    <dbReference type="NCBI Taxonomy" id="408172"/>
    <lineage>
        <taxon>unclassified sequences</taxon>
        <taxon>metagenomes</taxon>
        <taxon>ecological metagenomes</taxon>
    </lineage>
</organism>
<dbReference type="GO" id="GO:1990281">
    <property type="term" value="C:efflux pump complex"/>
    <property type="evidence" value="ECO:0007669"/>
    <property type="project" value="TreeGrafter"/>
</dbReference>
<dbReference type="InterPro" id="IPR058625">
    <property type="entry name" value="MdtA-like_BSH"/>
</dbReference>
<gene>
    <name evidence="3" type="ORF">METZ01_LOCUS471350</name>
</gene>